<dbReference type="RefSeq" id="WP_268186290.1">
    <property type="nucleotide sequence ID" value="NZ_CP113361.1"/>
</dbReference>
<evidence type="ECO:0000313" key="1">
    <source>
        <dbReference type="EMBL" id="WAI01076.1"/>
    </source>
</evidence>
<dbReference type="KEGG" id="mou:OU421_11740"/>
<dbReference type="InterPro" id="IPR019207">
    <property type="entry name" value="DUF2092"/>
</dbReference>
<dbReference type="EMBL" id="CP113361">
    <property type="protein sequence ID" value="WAI01076.1"/>
    <property type="molecule type" value="Genomic_DNA"/>
</dbReference>
<sequence>MDSDIDANTLLEKVTESQQNIESLAYIETLTMYIGNETRTVEYDVRLKKPDKFRRIERSGSFTHSEIVSNGEEIRIYDPIKNVVLIRNQTPSEKIPEPAIYTFMTNITEKYTIEDPEMESINSTQVYRVKLIPHELDNGSAREYLVWIDSNNLIPLKLQSYYEGNLVLSLEYRNYSINSITNDDEFSFTVPYGASEVYI</sequence>
<dbReference type="Pfam" id="PF09865">
    <property type="entry name" value="DUF2092"/>
    <property type="match status" value="1"/>
</dbReference>
<dbReference type="PANTHER" id="PTHR37507">
    <property type="entry name" value="SPORULATION PROTEIN YDCC"/>
    <property type="match status" value="1"/>
</dbReference>
<accession>A0A9X9T841</accession>
<dbReference type="PANTHER" id="PTHR37507:SF2">
    <property type="entry name" value="SPORULATION PROTEIN YDCC"/>
    <property type="match status" value="1"/>
</dbReference>
<dbReference type="AlphaFoldDB" id="A0A9X9T841"/>
<evidence type="ECO:0000313" key="2">
    <source>
        <dbReference type="Proteomes" id="UP001163096"/>
    </source>
</evidence>
<dbReference type="Proteomes" id="UP001163096">
    <property type="component" value="Chromosome"/>
</dbReference>
<dbReference type="InterPro" id="IPR029046">
    <property type="entry name" value="LolA/LolB/LppX"/>
</dbReference>
<protein>
    <submittedName>
        <fullName evidence="1">DUF2092 domain-containing protein</fullName>
    </submittedName>
</protein>
<organism evidence="1 2">
    <name type="scientific">Methanogenium organophilum</name>
    <dbReference type="NCBI Taxonomy" id="2199"/>
    <lineage>
        <taxon>Archaea</taxon>
        <taxon>Methanobacteriati</taxon>
        <taxon>Methanobacteriota</taxon>
        <taxon>Stenosarchaea group</taxon>
        <taxon>Methanomicrobia</taxon>
        <taxon>Methanomicrobiales</taxon>
        <taxon>Methanomicrobiaceae</taxon>
        <taxon>Methanogenium</taxon>
    </lineage>
</organism>
<name>A0A9X9T841_METOG</name>
<proteinExistence type="predicted"/>
<dbReference type="GeneID" id="76835784"/>
<gene>
    <name evidence="1" type="ORF">OU421_11740</name>
</gene>
<keyword evidence="2" id="KW-1185">Reference proteome</keyword>
<dbReference type="Gene3D" id="2.50.20.10">
    <property type="entry name" value="Lipoprotein localisation LolA/LolB/LppX"/>
    <property type="match status" value="1"/>
</dbReference>
<dbReference type="SUPFAM" id="SSF89392">
    <property type="entry name" value="Prokaryotic lipoproteins and lipoprotein localization factors"/>
    <property type="match status" value="1"/>
</dbReference>
<reference evidence="1" key="1">
    <citation type="submission" date="2022-11" db="EMBL/GenBank/DDBJ databases">
        <title>Complete genome sequence of Methanogenium organophilum DSM 3596.</title>
        <authorList>
            <person name="Chen S.-C."/>
            <person name="Lai S.-J."/>
            <person name="You Y.-T."/>
        </authorList>
    </citation>
    <scope>NUCLEOTIDE SEQUENCE</scope>
    <source>
        <strain evidence="1">DSM 3596</strain>
    </source>
</reference>
<dbReference type="InterPro" id="IPR052944">
    <property type="entry name" value="Sporulation_related"/>
</dbReference>